<dbReference type="Proteomes" id="UP001454036">
    <property type="component" value="Unassembled WGS sequence"/>
</dbReference>
<reference evidence="2 3" key="1">
    <citation type="submission" date="2024-01" db="EMBL/GenBank/DDBJ databases">
        <title>The complete chloroplast genome sequence of Lithospermum erythrorhizon: insights into the phylogenetic relationship among Boraginaceae species and the maternal lineages of purple gromwells.</title>
        <authorList>
            <person name="Okada T."/>
            <person name="Watanabe K."/>
        </authorList>
    </citation>
    <scope>NUCLEOTIDE SEQUENCE [LARGE SCALE GENOMIC DNA]</scope>
</reference>
<keyword evidence="3" id="KW-1185">Reference proteome</keyword>
<evidence type="ECO:0000313" key="3">
    <source>
        <dbReference type="Proteomes" id="UP001454036"/>
    </source>
</evidence>
<comment type="caution">
    <text evidence="2">The sequence shown here is derived from an EMBL/GenBank/DDBJ whole genome shotgun (WGS) entry which is preliminary data.</text>
</comment>
<protein>
    <recommendedName>
        <fullName evidence="1">DUF4283 domain-containing protein</fullName>
    </recommendedName>
</protein>
<sequence length="169" mass="19743">MSFVIVGKFTHGKPPIDTIRTEFTKVGLRGRYNLSVLDAKHLIMEFDLEEDYTRSFIKKSTCIGANYMRLIKWTHDYYPELESPIVSVWISFPLFPLYWFDKEAIFLVASSVGRPLRIDEPSIQWKRLGVARVCIKVDVSKALPEEVWLTIVDDVTKQPKKRINQPMEY</sequence>
<evidence type="ECO:0000313" key="2">
    <source>
        <dbReference type="EMBL" id="GAA0186729.1"/>
    </source>
</evidence>
<proteinExistence type="predicted"/>
<dbReference type="PANTHER" id="PTHR31286:SF179">
    <property type="entry name" value="RNASE H TYPE-1 DOMAIN-CONTAINING PROTEIN"/>
    <property type="match status" value="1"/>
</dbReference>
<dbReference type="Pfam" id="PF14111">
    <property type="entry name" value="DUF4283"/>
    <property type="match status" value="1"/>
</dbReference>
<accession>A0AAV3RZ54</accession>
<gene>
    <name evidence="2" type="ORF">LIER_34017</name>
</gene>
<feature type="domain" description="DUF4283" evidence="1">
    <location>
        <begin position="4"/>
        <end position="79"/>
    </location>
</feature>
<dbReference type="AlphaFoldDB" id="A0AAV3RZ54"/>
<dbReference type="InterPro" id="IPR040256">
    <property type="entry name" value="At4g02000-like"/>
</dbReference>
<dbReference type="InterPro" id="IPR025558">
    <property type="entry name" value="DUF4283"/>
</dbReference>
<evidence type="ECO:0000259" key="1">
    <source>
        <dbReference type="Pfam" id="PF14111"/>
    </source>
</evidence>
<name>A0AAV3RZ54_LITER</name>
<dbReference type="EMBL" id="BAABME010013977">
    <property type="protein sequence ID" value="GAA0186729.1"/>
    <property type="molecule type" value="Genomic_DNA"/>
</dbReference>
<dbReference type="PANTHER" id="PTHR31286">
    <property type="entry name" value="GLYCINE-RICH CELL WALL STRUCTURAL PROTEIN 1.8-LIKE"/>
    <property type="match status" value="1"/>
</dbReference>
<organism evidence="2 3">
    <name type="scientific">Lithospermum erythrorhizon</name>
    <name type="common">Purple gromwell</name>
    <name type="synonym">Lithospermum officinale var. erythrorhizon</name>
    <dbReference type="NCBI Taxonomy" id="34254"/>
    <lineage>
        <taxon>Eukaryota</taxon>
        <taxon>Viridiplantae</taxon>
        <taxon>Streptophyta</taxon>
        <taxon>Embryophyta</taxon>
        <taxon>Tracheophyta</taxon>
        <taxon>Spermatophyta</taxon>
        <taxon>Magnoliopsida</taxon>
        <taxon>eudicotyledons</taxon>
        <taxon>Gunneridae</taxon>
        <taxon>Pentapetalae</taxon>
        <taxon>asterids</taxon>
        <taxon>lamiids</taxon>
        <taxon>Boraginales</taxon>
        <taxon>Boraginaceae</taxon>
        <taxon>Boraginoideae</taxon>
        <taxon>Lithospermeae</taxon>
        <taxon>Lithospermum</taxon>
    </lineage>
</organism>